<evidence type="ECO:0008006" key="5">
    <source>
        <dbReference type="Google" id="ProtNLM"/>
    </source>
</evidence>
<protein>
    <recommendedName>
        <fullName evidence="5">Nickel-dependent lactate racemase</fullName>
    </recommendedName>
</protein>
<dbReference type="EMBL" id="AP025516">
    <property type="protein sequence ID" value="BDD85702.1"/>
    <property type="molecule type" value="Genomic_DNA"/>
</dbReference>
<evidence type="ECO:0000259" key="2">
    <source>
        <dbReference type="Pfam" id="PF21113"/>
    </source>
</evidence>
<dbReference type="Gene3D" id="3.40.50.11440">
    <property type="match status" value="1"/>
</dbReference>
<evidence type="ECO:0000313" key="4">
    <source>
        <dbReference type="Proteomes" id="UP000830055"/>
    </source>
</evidence>
<reference evidence="3 4" key="1">
    <citation type="submission" date="2022-01" db="EMBL/GenBank/DDBJ databases">
        <title>Desulfofustis limnae sp. nov., a novel mesophilic sulfate-reducing bacterium isolated from marsh soil.</title>
        <authorList>
            <person name="Watanabe M."/>
            <person name="Takahashi A."/>
            <person name="Kojima H."/>
            <person name="Fukui M."/>
        </authorList>
    </citation>
    <scope>NUCLEOTIDE SEQUENCE [LARGE SCALE GENOMIC DNA]</scope>
    <source>
        <strain evidence="3 4">PPLL</strain>
    </source>
</reference>
<dbReference type="PANTHER" id="PTHR33171:SF17">
    <property type="entry name" value="LARA-LIKE N-TERMINAL DOMAIN-CONTAINING PROTEIN"/>
    <property type="match status" value="1"/>
</dbReference>
<sequence length="428" mass="47654">MDFHLLYGRSELRVTVPPSIKVREIVKHPMPILPDGDRPLRQAFAEPIGSKPLAELARGRDNACILICDITRPVPNGRILPPLIDTLIEAGIDRQRILILVATGLHRPNEGEELRELIGSDDIFSSIRIENHFARDREAHIDLGSTSGGIPIGIDRRFYEADLRLVTGLVEPHFMAGYSGGRKVVAPGVAYQDTILTFHTAQVLEHPCAANCVMAGNPLHQAQMEIVKRIGEIYAVNVVIDDKRRLGRVTFGEIEASHLAAVDFMRRYAEIDVERRYRTIVTSAGGYPLDRTYYQTVKGMVSPLDILEPGGTIIIASECSEGMGSREFVAAQQEFCRLGMDRFMRMLNGRDKALIDEWQTEMLVKPLRQGSIQLYTTNLSEQDLQKTGVAWIASLSEAIAASTSRHNDPDIAVIPEGPYVVPRFRPPD</sequence>
<dbReference type="Gene3D" id="3.90.226.30">
    <property type="match status" value="1"/>
</dbReference>
<keyword evidence="4" id="KW-1185">Reference proteome</keyword>
<dbReference type="Proteomes" id="UP000830055">
    <property type="component" value="Chromosome"/>
</dbReference>
<evidence type="ECO:0000313" key="3">
    <source>
        <dbReference type="EMBL" id="BDD85702.1"/>
    </source>
</evidence>
<dbReference type="PANTHER" id="PTHR33171">
    <property type="entry name" value="LAR_N DOMAIN-CONTAINING PROTEIN"/>
    <property type="match status" value="1"/>
</dbReference>
<dbReference type="Pfam" id="PF09861">
    <property type="entry name" value="Lar_N"/>
    <property type="match status" value="1"/>
</dbReference>
<dbReference type="Pfam" id="PF21113">
    <property type="entry name" value="LarA_C"/>
    <property type="match status" value="1"/>
</dbReference>
<dbReference type="InterPro" id="IPR048520">
    <property type="entry name" value="LarA_C"/>
</dbReference>
<dbReference type="InterPro" id="IPR043166">
    <property type="entry name" value="LarA-like_C"/>
</dbReference>
<name>A0ABN6LYK4_9BACT</name>
<evidence type="ECO:0000259" key="1">
    <source>
        <dbReference type="Pfam" id="PF09861"/>
    </source>
</evidence>
<gene>
    <name evidence="3" type="ORF">DPPLL_00670</name>
</gene>
<feature type="domain" description="LarA-like N-terminal" evidence="1">
    <location>
        <begin position="7"/>
        <end position="207"/>
    </location>
</feature>
<proteinExistence type="predicted"/>
<dbReference type="RefSeq" id="WP_284152838.1">
    <property type="nucleotide sequence ID" value="NZ_AP025516.1"/>
</dbReference>
<dbReference type="InterPro" id="IPR018657">
    <property type="entry name" value="LarA-like_N"/>
</dbReference>
<dbReference type="InterPro" id="IPR047926">
    <property type="entry name" value="Ni_dep_LarA"/>
</dbReference>
<dbReference type="NCBIfam" id="NF033504">
    <property type="entry name" value="Ni_dep_LarA"/>
    <property type="match status" value="1"/>
</dbReference>
<feature type="domain" description="Lactate racemase C-terminal" evidence="2">
    <location>
        <begin position="280"/>
        <end position="420"/>
    </location>
</feature>
<dbReference type="InterPro" id="IPR048068">
    <property type="entry name" value="LarA-like"/>
</dbReference>
<accession>A0ABN6LYK4</accession>
<organism evidence="3 4">
    <name type="scientific">Desulfofustis limnaeus</name>
    <dbReference type="NCBI Taxonomy" id="2740163"/>
    <lineage>
        <taxon>Bacteria</taxon>
        <taxon>Pseudomonadati</taxon>
        <taxon>Thermodesulfobacteriota</taxon>
        <taxon>Desulfobulbia</taxon>
        <taxon>Desulfobulbales</taxon>
        <taxon>Desulfocapsaceae</taxon>
        <taxon>Desulfofustis</taxon>
    </lineage>
</organism>